<dbReference type="Gene3D" id="3.30.1140.32">
    <property type="entry name" value="Ribosomal protein S3, C-terminal domain"/>
    <property type="match status" value="1"/>
</dbReference>
<dbReference type="RefSeq" id="YP_009277410.1">
    <property type="nucleotide sequence ID" value="NC_030900.1"/>
</dbReference>
<dbReference type="AlphaFoldDB" id="A0A1B3TRE3"/>
<protein>
    <recommendedName>
        <fullName evidence="6">Small ribosomal subunit protein uS3m</fullName>
    </recommendedName>
    <alternativeName>
        <fullName evidence="7">Ribosomal protein S3, mitochondrial</fullName>
    </alternativeName>
</protein>
<comment type="subcellular location">
    <subcellularLocation>
        <location evidence="1">Mitochondrion</location>
    </subcellularLocation>
</comment>
<gene>
    <name evidence="10" type="primary">rps3</name>
</gene>
<dbReference type="PANTHER" id="PTHR35928:SF2">
    <property type="entry name" value="SMALL RIBOSOMAL SUBUNIT PROTEIN US3M"/>
    <property type="match status" value="1"/>
</dbReference>
<keyword evidence="4 10" id="KW-0496">Mitochondrion</keyword>
<evidence type="ECO:0000256" key="6">
    <source>
        <dbReference type="ARBA" id="ARBA00035157"/>
    </source>
</evidence>
<feature type="domain" description="Small ribosomal subunit protein uS3 C-terminal" evidence="9">
    <location>
        <begin position="424"/>
        <end position="504"/>
    </location>
</feature>
<dbReference type="GeneID" id="28799202"/>
<organism evidence="10">
    <name type="scientific">Ophioglossum californicum</name>
    <dbReference type="NCBI Taxonomy" id="1267209"/>
    <lineage>
        <taxon>Eukaryota</taxon>
        <taxon>Viridiplantae</taxon>
        <taxon>Streptophyta</taxon>
        <taxon>Embryophyta</taxon>
        <taxon>Tracheophyta</taxon>
        <taxon>Polypodiopsida</taxon>
        <taxon>Ophioglossidae</taxon>
        <taxon>Ophioglossales</taxon>
        <taxon>Ophioglossaceae</taxon>
        <taxon>Ophioglossoideae</taxon>
        <taxon>Ophioglossum</taxon>
    </lineage>
</organism>
<dbReference type="InterPro" id="IPR044954">
    <property type="entry name" value="Ribosomal_uS3m_plant"/>
</dbReference>
<dbReference type="InterPro" id="IPR036419">
    <property type="entry name" value="Ribosomal_S3_C_sf"/>
</dbReference>
<keyword evidence="3 10" id="KW-0689">Ribosomal protein</keyword>
<feature type="region of interest" description="Disordered" evidence="8">
    <location>
        <begin position="107"/>
        <end position="134"/>
    </location>
</feature>
<dbReference type="SUPFAM" id="SSF54814">
    <property type="entry name" value="Prokaryotic type KH domain (KH-domain type II)"/>
    <property type="match status" value="1"/>
</dbReference>
<dbReference type="InterPro" id="IPR001351">
    <property type="entry name" value="Ribosomal_uS3_C"/>
</dbReference>
<accession>A0A1B3TRE3</accession>
<dbReference type="Pfam" id="PF00189">
    <property type="entry name" value="Ribosomal_S3_C"/>
    <property type="match status" value="1"/>
</dbReference>
<evidence type="ECO:0000259" key="9">
    <source>
        <dbReference type="Pfam" id="PF00189"/>
    </source>
</evidence>
<feature type="compositionally biased region" description="Basic and acidic residues" evidence="8">
    <location>
        <begin position="123"/>
        <end position="132"/>
    </location>
</feature>
<dbReference type="SUPFAM" id="SSF54821">
    <property type="entry name" value="Ribosomal protein S3 C-terminal domain"/>
    <property type="match status" value="1"/>
</dbReference>
<dbReference type="GO" id="GO:0005840">
    <property type="term" value="C:ribosome"/>
    <property type="evidence" value="ECO:0007669"/>
    <property type="project" value="UniProtKB-KW"/>
</dbReference>
<dbReference type="EMBL" id="KX171637">
    <property type="protein sequence ID" value="AOH05881.1"/>
    <property type="molecule type" value="Genomic_DNA"/>
</dbReference>
<evidence type="ECO:0000256" key="2">
    <source>
        <dbReference type="ARBA" id="ARBA00010761"/>
    </source>
</evidence>
<evidence type="ECO:0000256" key="7">
    <source>
        <dbReference type="ARBA" id="ARBA00035414"/>
    </source>
</evidence>
<keyword evidence="5" id="KW-0687">Ribonucleoprotein</keyword>
<dbReference type="InterPro" id="IPR009019">
    <property type="entry name" value="KH_sf_prok-type"/>
</dbReference>
<evidence type="ECO:0000256" key="1">
    <source>
        <dbReference type="ARBA" id="ARBA00004173"/>
    </source>
</evidence>
<dbReference type="GO" id="GO:0003723">
    <property type="term" value="F:RNA binding"/>
    <property type="evidence" value="ECO:0007669"/>
    <property type="project" value="InterPro"/>
</dbReference>
<reference evidence="10" key="1">
    <citation type="journal article" date="2016" name="New Phytol.">
        <title>Complete mitochondrial genomes from the ferns Ophioglossum californicum and Psilotum nudum are highly repetitive with the largest organellar introns.</title>
        <authorList>
            <person name="Guo W."/>
            <person name="Zhu A."/>
            <person name="Fan W."/>
            <person name="Mower J.P."/>
        </authorList>
    </citation>
    <scope>NUCLEOTIDE SEQUENCE</scope>
    <source>
        <strain evidence="10">V14</strain>
    </source>
</reference>
<evidence type="ECO:0000256" key="3">
    <source>
        <dbReference type="ARBA" id="ARBA00022980"/>
    </source>
</evidence>
<dbReference type="GO" id="GO:0003735">
    <property type="term" value="F:structural constituent of ribosome"/>
    <property type="evidence" value="ECO:0007669"/>
    <property type="project" value="InterPro"/>
</dbReference>
<comment type="similarity">
    <text evidence="2">Belongs to the universal ribosomal protein uS3 family.</text>
</comment>
<dbReference type="GO" id="GO:0006412">
    <property type="term" value="P:translation"/>
    <property type="evidence" value="ECO:0007669"/>
    <property type="project" value="InterPro"/>
</dbReference>
<sequence length="509" mass="58513">MAQKVNPISVRLNLNRSSDSSWFSDYYYGKLLHQDVNFRDFFSEIFPSLFSTGERKKTKEGKRTRGKNHKFDPRLGRCIIHHFPKMTFIHVFFLMVEWRPSLFFGRRHRRRRQSRPTGLSRLETGKFDKGADGTDDTEIKGIGCTYDGEARELQWAEGSKRVGKKHYSGYPNKSPSIQKIQNRFLRVSGWKGWGASGPPRAGLKGQPRPPKNRLFAATAHTMPLIVESFFGMKNKIHFDPTTVNTPDDNSVTAFCSKHTTGGGNFKRPRFTKRKKNTLCTCMKKRLCTYMGNTECTYMERDPEKECMFIDKALCTGVRGLCCRNYSHERDAQCECTIPGKRDPCRSSSPFIDARGRLSMGNDARFMEGKRRMCSHCCWKEIRPWWPRMQSFSSNRTNTNILIKPVRANFSYQGASLIAQEISWKSKERESFVQICTSIFEEIRKCKHVKGIRICRSGRSNGAEIAQTECIKEGSTSLHVSSDCLDYAEAETSTRYGISGIKVWISYYPD</sequence>
<evidence type="ECO:0000313" key="10">
    <source>
        <dbReference type="EMBL" id="AOH05881.1"/>
    </source>
</evidence>
<geneLocation type="mitochondrion" evidence="10"/>
<evidence type="ECO:0000256" key="4">
    <source>
        <dbReference type="ARBA" id="ARBA00023128"/>
    </source>
</evidence>
<proteinExistence type="inferred from homology"/>
<dbReference type="GO" id="GO:1990904">
    <property type="term" value="C:ribonucleoprotein complex"/>
    <property type="evidence" value="ECO:0007669"/>
    <property type="project" value="UniProtKB-KW"/>
</dbReference>
<dbReference type="GO" id="GO:0005739">
    <property type="term" value="C:mitochondrion"/>
    <property type="evidence" value="ECO:0007669"/>
    <property type="project" value="UniProtKB-SubCell"/>
</dbReference>
<name>A0A1B3TRE3_9MONI</name>
<dbReference type="PANTHER" id="PTHR35928">
    <property type="entry name" value="RIBOSOMAL PROTEIN S3, MITOCHONDRIAL"/>
    <property type="match status" value="1"/>
</dbReference>
<evidence type="ECO:0000256" key="8">
    <source>
        <dbReference type="SAM" id="MobiDB-lite"/>
    </source>
</evidence>
<evidence type="ECO:0000256" key="5">
    <source>
        <dbReference type="ARBA" id="ARBA00023274"/>
    </source>
</evidence>